<dbReference type="PROSITE" id="PS50050">
    <property type="entry name" value="TNFR_NGFR_2"/>
    <property type="match status" value="2"/>
</dbReference>
<evidence type="ECO:0000256" key="16">
    <source>
        <dbReference type="PROSITE-ProRule" id="PRU00206"/>
    </source>
</evidence>
<dbReference type="GO" id="GO:0051240">
    <property type="term" value="P:positive regulation of multicellular organismal process"/>
    <property type="evidence" value="ECO:0007669"/>
    <property type="project" value="UniProtKB-ARBA"/>
</dbReference>
<feature type="domain" description="TNFR-Cys" evidence="18">
    <location>
        <begin position="25"/>
        <end position="59"/>
    </location>
</feature>
<sequence>MVRLPLKCLLWGCVLTAVHPEPPTACKENQYPTNSRCCNLCPPGEKLVNHCTEVTETECLPCSSSEFLATWNREKYCHQHKHCDPNLGLQVQREGTSKTDTTCVCVEGQHCINSACDSCTLHSLCIPGLGVKQMDIHWLHFTRGHCLKSVIW</sequence>
<protein>
    <recommendedName>
        <fullName evidence="2">Tumor necrosis factor receptor superfamily member 5</fullName>
    </recommendedName>
    <alternativeName>
        <fullName evidence="12">B-cell surface antigen CD40</fullName>
    </alternativeName>
    <alternativeName>
        <fullName evidence="13">CD40L receptor</fullName>
    </alternativeName>
</protein>
<dbReference type="GO" id="GO:0035631">
    <property type="term" value="C:CD40 receptor complex"/>
    <property type="evidence" value="ECO:0007669"/>
    <property type="project" value="TreeGrafter"/>
</dbReference>
<evidence type="ECO:0000256" key="6">
    <source>
        <dbReference type="ARBA" id="ARBA00022859"/>
    </source>
</evidence>
<evidence type="ECO:0000256" key="1">
    <source>
        <dbReference type="ARBA" id="ARBA00004479"/>
    </source>
</evidence>
<keyword evidence="20" id="KW-1185">Reference proteome</keyword>
<dbReference type="GO" id="GO:0006874">
    <property type="term" value="P:intracellular calcium ion homeostasis"/>
    <property type="evidence" value="ECO:0007669"/>
    <property type="project" value="UniProtKB-ARBA"/>
</dbReference>
<gene>
    <name evidence="19" type="primary">CD40</name>
</gene>
<keyword evidence="8" id="KW-0472">Membrane</keyword>
<keyword evidence="5" id="KW-0677">Repeat</keyword>
<dbReference type="AlphaFoldDB" id="A0A8C3WFD4"/>
<evidence type="ECO:0000256" key="8">
    <source>
        <dbReference type="ARBA" id="ARBA00023136"/>
    </source>
</evidence>
<keyword evidence="6" id="KW-0391">Immunity</keyword>
<reference evidence="19" key="1">
    <citation type="submission" date="2025-08" db="UniProtKB">
        <authorList>
            <consortium name="Ensembl"/>
        </authorList>
    </citation>
    <scope>IDENTIFICATION</scope>
</reference>
<evidence type="ECO:0000256" key="4">
    <source>
        <dbReference type="ARBA" id="ARBA00022729"/>
    </source>
</evidence>
<feature type="disulfide bond" evidence="16">
    <location>
        <begin position="62"/>
        <end position="77"/>
    </location>
</feature>
<dbReference type="GO" id="GO:0002768">
    <property type="term" value="P:immune response-regulating cell surface receptor signaling pathway"/>
    <property type="evidence" value="ECO:0007669"/>
    <property type="project" value="TreeGrafter"/>
</dbReference>
<feature type="chain" id="PRO_5034064158" description="Tumor necrosis factor receptor superfamily member 5" evidence="17">
    <location>
        <begin position="21"/>
        <end position="152"/>
    </location>
</feature>
<comment type="subcellular location">
    <subcellularLocation>
        <location evidence="1">Membrane</location>
        <topology evidence="1">Single-pass type I membrane protein</topology>
    </subcellularLocation>
</comment>
<dbReference type="PANTHER" id="PTHR46875:SF1">
    <property type="entry name" value="TUMOR NECROSIS FACTOR RECEPTOR SUPERFAMILY MEMBER 5"/>
    <property type="match status" value="1"/>
</dbReference>
<keyword evidence="7" id="KW-1133">Transmembrane helix</keyword>
<evidence type="ECO:0000256" key="3">
    <source>
        <dbReference type="ARBA" id="ARBA00022692"/>
    </source>
</evidence>
<dbReference type="Proteomes" id="UP000694540">
    <property type="component" value="Unplaced"/>
</dbReference>
<feature type="disulfide bond" evidence="16">
    <location>
        <begin position="41"/>
        <end position="59"/>
    </location>
</feature>
<keyword evidence="9 16" id="KW-1015">Disulfide bond</keyword>
<evidence type="ECO:0000259" key="18">
    <source>
        <dbReference type="PROSITE" id="PS50050"/>
    </source>
</evidence>
<dbReference type="GO" id="GO:0010557">
    <property type="term" value="P:positive regulation of macromolecule biosynthetic process"/>
    <property type="evidence" value="ECO:0007669"/>
    <property type="project" value="UniProtKB-ARBA"/>
</dbReference>
<dbReference type="GO" id="GO:0009897">
    <property type="term" value="C:external side of plasma membrane"/>
    <property type="evidence" value="ECO:0007669"/>
    <property type="project" value="InterPro"/>
</dbReference>
<dbReference type="Ensembl" id="ENSCWAT00000013208.1">
    <property type="protein sequence ID" value="ENSCWAP00000012140.1"/>
    <property type="gene ID" value="ENSCWAG00000009307.1"/>
</dbReference>
<dbReference type="InterPro" id="IPR020435">
    <property type="entry name" value="TNFR_5"/>
</dbReference>
<dbReference type="InterPro" id="IPR052135">
    <property type="entry name" value="TNFRSF5"/>
</dbReference>
<dbReference type="GO" id="GO:0006952">
    <property type="term" value="P:defense response"/>
    <property type="evidence" value="ECO:0007669"/>
    <property type="project" value="UniProtKB-ARBA"/>
</dbReference>
<comment type="caution">
    <text evidence="16">Lacks conserved residue(s) required for the propagation of feature annotation.</text>
</comment>
<evidence type="ECO:0000256" key="14">
    <source>
        <dbReference type="ARBA" id="ARBA00045871"/>
    </source>
</evidence>
<evidence type="ECO:0000313" key="19">
    <source>
        <dbReference type="Ensembl" id="ENSCWAP00000012140.1"/>
    </source>
</evidence>
<dbReference type="SUPFAM" id="SSF57586">
    <property type="entry name" value="TNF receptor-like"/>
    <property type="match status" value="2"/>
</dbReference>
<comment type="subunit">
    <text evidence="15">Monomer and homodimer. Interacts with TRAF1, TRAF2, TRAF3, TRAF5 and TRAF6. Interacts with TRAF6 and MAP3K8; the interaction is required for ERK activation.</text>
</comment>
<accession>A0A8C3WFD4</accession>
<feature type="signal peptide" evidence="17">
    <location>
        <begin position="1"/>
        <end position="20"/>
    </location>
</feature>
<keyword evidence="4 17" id="KW-0732">Signal</keyword>
<evidence type="ECO:0000256" key="5">
    <source>
        <dbReference type="ARBA" id="ARBA00022737"/>
    </source>
</evidence>
<name>A0A8C3WFD4_9CETA</name>
<keyword evidence="11" id="KW-0325">Glycoprotein</keyword>
<evidence type="ECO:0000256" key="2">
    <source>
        <dbReference type="ARBA" id="ARBA00015766"/>
    </source>
</evidence>
<dbReference type="GO" id="GO:0010468">
    <property type="term" value="P:regulation of gene expression"/>
    <property type="evidence" value="ECO:0007669"/>
    <property type="project" value="UniProtKB-ARBA"/>
</dbReference>
<dbReference type="GO" id="GO:0045935">
    <property type="term" value="P:positive regulation of nucleobase-containing compound metabolic process"/>
    <property type="evidence" value="ECO:0007669"/>
    <property type="project" value="UniProtKB-ARBA"/>
</dbReference>
<evidence type="ECO:0000256" key="15">
    <source>
        <dbReference type="ARBA" id="ARBA00061831"/>
    </source>
</evidence>
<dbReference type="Gene3D" id="2.10.50.10">
    <property type="entry name" value="Tumor Necrosis Factor Receptor, subunit A, domain 2"/>
    <property type="match status" value="3"/>
</dbReference>
<dbReference type="FunFam" id="2.10.50.10:FF:000041">
    <property type="entry name" value="Tumor necrosis factor receptor superfamily member 5"/>
    <property type="match status" value="1"/>
</dbReference>
<dbReference type="PROSITE" id="PS00652">
    <property type="entry name" value="TNFR_NGFR_1"/>
    <property type="match status" value="1"/>
</dbReference>
<evidence type="ECO:0000256" key="13">
    <source>
        <dbReference type="ARBA" id="ARBA00032719"/>
    </source>
</evidence>
<keyword evidence="10" id="KW-0675">Receptor</keyword>
<feature type="repeat" description="TNFR-Cys" evidence="16">
    <location>
        <begin position="25"/>
        <end position="59"/>
    </location>
</feature>
<comment type="function">
    <text evidence="14">Receptor for TNFSF5/CD40LG. Transduces TRAF6- and MAP3K8-mediated signals that activate ERK in macrophages and B cells, leading to induction of immunoglobulin secretion.</text>
</comment>
<feature type="disulfide bond" evidence="16">
    <location>
        <begin position="38"/>
        <end position="51"/>
    </location>
</feature>
<reference evidence="19" key="2">
    <citation type="submission" date="2025-09" db="UniProtKB">
        <authorList>
            <consortium name="Ensembl"/>
        </authorList>
    </citation>
    <scope>IDENTIFICATION</scope>
</reference>
<evidence type="ECO:0000256" key="11">
    <source>
        <dbReference type="ARBA" id="ARBA00023180"/>
    </source>
</evidence>
<keyword evidence="3" id="KW-0812">Transmembrane</keyword>
<dbReference type="GO" id="GO:0038023">
    <property type="term" value="F:signaling receptor activity"/>
    <property type="evidence" value="ECO:0007669"/>
    <property type="project" value="InterPro"/>
</dbReference>
<dbReference type="GO" id="GO:0023035">
    <property type="term" value="P:CD40 signaling pathway"/>
    <property type="evidence" value="ECO:0007669"/>
    <property type="project" value="UniProtKB-ARBA"/>
</dbReference>
<evidence type="ECO:0000313" key="20">
    <source>
        <dbReference type="Proteomes" id="UP000694540"/>
    </source>
</evidence>
<evidence type="ECO:0000256" key="10">
    <source>
        <dbReference type="ARBA" id="ARBA00023170"/>
    </source>
</evidence>
<feature type="repeat" description="TNFR-Cys" evidence="16">
    <location>
        <begin position="61"/>
        <end position="103"/>
    </location>
</feature>
<dbReference type="SMART" id="SM00208">
    <property type="entry name" value="TNFR"/>
    <property type="match status" value="3"/>
</dbReference>
<evidence type="ECO:0000256" key="9">
    <source>
        <dbReference type="ARBA" id="ARBA00023157"/>
    </source>
</evidence>
<dbReference type="GO" id="GO:0051094">
    <property type="term" value="P:positive regulation of developmental process"/>
    <property type="evidence" value="ECO:0007669"/>
    <property type="project" value="UniProtKB-ARBA"/>
</dbReference>
<evidence type="ECO:0000256" key="17">
    <source>
        <dbReference type="SAM" id="SignalP"/>
    </source>
</evidence>
<dbReference type="PRINTS" id="PR01922">
    <property type="entry name" value="TNFACTORR5"/>
</dbReference>
<evidence type="ECO:0000256" key="12">
    <source>
        <dbReference type="ARBA" id="ARBA00031089"/>
    </source>
</evidence>
<organism evidence="19 20">
    <name type="scientific">Catagonus wagneri</name>
    <name type="common">Chacoan peccary</name>
    <dbReference type="NCBI Taxonomy" id="51154"/>
    <lineage>
        <taxon>Eukaryota</taxon>
        <taxon>Metazoa</taxon>
        <taxon>Chordata</taxon>
        <taxon>Craniata</taxon>
        <taxon>Vertebrata</taxon>
        <taxon>Euteleostomi</taxon>
        <taxon>Mammalia</taxon>
        <taxon>Eutheria</taxon>
        <taxon>Laurasiatheria</taxon>
        <taxon>Artiodactyla</taxon>
        <taxon>Suina</taxon>
        <taxon>Tayassuidae</taxon>
        <taxon>Catagonus</taxon>
    </lineage>
</organism>
<dbReference type="GO" id="GO:0042113">
    <property type="term" value="P:B cell activation"/>
    <property type="evidence" value="ECO:0007669"/>
    <property type="project" value="InterPro"/>
</dbReference>
<dbReference type="PANTHER" id="PTHR46875">
    <property type="entry name" value="TUMOR NECROSIS FACTOR RECEPTOR SUPERFAMILY MEMBER 5"/>
    <property type="match status" value="1"/>
</dbReference>
<dbReference type="GeneTree" id="ENSGT00940000161464"/>
<dbReference type="InterPro" id="IPR001368">
    <property type="entry name" value="TNFR/NGFR_Cys_rich_reg"/>
</dbReference>
<dbReference type="Pfam" id="PF00020">
    <property type="entry name" value="TNFR_c6"/>
    <property type="match status" value="1"/>
</dbReference>
<evidence type="ECO:0000256" key="7">
    <source>
        <dbReference type="ARBA" id="ARBA00022989"/>
    </source>
</evidence>
<feature type="domain" description="TNFR-Cys" evidence="18">
    <location>
        <begin position="61"/>
        <end position="103"/>
    </location>
</feature>
<proteinExistence type="predicted"/>